<dbReference type="InterPro" id="IPR020843">
    <property type="entry name" value="ER"/>
</dbReference>
<dbReference type="RefSeq" id="WP_119037208.1">
    <property type="nucleotide sequence ID" value="NZ_QXDC01000004.1"/>
</dbReference>
<dbReference type="PANTHER" id="PTHR43205:SF7">
    <property type="entry name" value="PROSTAGLANDIN REDUCTASE 1"/>
    <property type="match status" value="1"/>
</dbReference>
<keyword evidence="4" id="KW-1185">Reference proteome</keyword>
<dbReference type="InterPro" id="IPR045010">
    <property type="entry name" value="MDR_fam"/>
</dbReference>
<dbReference type="FunFam" id="3.40.50.720:FF:000121">
    <property type="entry name" value="Prostaglandin reductase 2"/>
    <property type="match status" value="1"/>
</dbReference>
<evidence type="ECO:0000256" key="1">
    <source>
        <dbReference type="ARBA" id="ARBA00023002"/>
    </source>
</evidence>
<sequence>MAELSSREIQLGARPTGRPSLENFVVVEKRVADPAPGEVRVRNLWMSVDPYMGNRLYDRPNYIPPFRLDHPLDGGAVGEVLESTVPDFTPGDLVFSQYGWREIFNAKPHRLTRLEGTLPPQAHLGIAGITGMTAYTALYRVAKLQPGETVYISAAAGAVGSTACQMAKIDGCRVIGSAGGPDKKRFLEELGVDVAIDYKAEPDLSAALAAAAPDGINVYLDNVGGDHLQAALTNMAVFGRIAVSGMIGDYGEERRPGPSNLFMVVAQRLRMEGFLLNDHAPEIRETFLDKITRWLADGSIQSSETIHDGITSAPQAFLDLFAGKNVGKMLVKLG</sequence>
<reference evidence="3 4" key="1">
    <citation type="submission" date="2018-08" db="EMBL/GenBank/DDBJ databases">
        <title>Genomic Encyclopedia of Type Strains, Phase IV (KMG-IV): sequencing the most valuable type-strain genomes for metagenomic binning, comparative biology and taxonomic classification.</title>
        <authorList>
            <person name="Goeker M."/>
        </authorList>
    </citation>
    <scope>NUCLEOTIDE SEQUENCE [LARGE SCALE GENOMIC DNA]</scope>
    <source>
        <strain evidence="3 4">DSM 25527</strain>
    </source>
</reference>
<dbReference type="PANTHER" id="PTHR43205">
    <property type="entry name" value="PROSTAGLANDIN REDUCTASE"/>
    <property type="match status" value="1"/>
</dbReference>
<name>A0A397NS16_9SPHN</name>
<evidence type="ECO:0000313" key="3">
    <source>
        <dbReference type="EMBL" id="RIA37977.1"/>
    </source>
</evidence>
<protein>
    <recommendedName>
        <fullName evidence="2">Enoyl reductase (ER) domain-containing protein</fullName>
    </recommendedName>
</protein>
<dbReference type="SUPFAM" id="SSF50129">
    <property type="entry name" value="GroES-like"/>
    <property type="match status" value="2"/>
</dbReference>
<dbReference type="AlphaFoldDB" id="A0A397NS16"/>
<feature type="domain" description="Enoyl reductase (ER)" evidence="2">
    <location>
        <begin position="19"/>
        <end position="331"/>
    </location>
</feature>
<evidence type="ECO:0000259" key="2">
    <source>
        <dbReference type="SMART" id="SM00829"/>
    </source>
</evidence>
<dbReference type="InterPro" id="IPR011032">
    <property type="entry name" value="GroES-like_sf"/>
</dbReference>
<dbReference type="Gene3D" id="3.40.50.720">
    <property type="entry name" value="NAD(P)-binding Rossmann-like Domain"/>
    <property type="match status" value="1"/>
</dbReference>
<evidence type="ECO:0000313" key="4">
    <source>
        <dbReference type="Proteomes" id="UP000266568"/>
    </source>
</evidence>
<dbReference type="EMBL" id="QXDC01000004">
    <property type="protein sequence ID" value="RIA37977.1"/>
    <property type="molecule type" value="Genomic_DNA"/>
</dbReference>
<dbReference type="GO" id="GO:0016628">
    <property type="term" value="F:oxidoreductase activity, acting on the CH-CH group of donors, NAD or NADP as acceptor"/>
    <property type="evidence" value="ECO:0007669"/>
    <property type="project" value="InterPro"/>
</dbReference>
<keyword evidence="1" id="KW-0560">Oxidoreductase</keyword>
<dbReference type="InterPro" id="IPR041694">
    <property type="entry name" value="ADH_N_2"/>
</dbReference>
<dbReference type="Pfam" id="PF16884">
    <property type="entry name" value="ADH_N_2"/>
    <property type="match status" value="1"/>
</dbReference>
<dbReference type="Proteomes" id="UP000266568">
    <property type="component" value="Unassembled WGS sequence"/>
</dbReference>
<dbReference type="SUPFAM" id="SSF51735">
    <property type="entry name" value="NAD(P)-binding Rossmann-fold domains"/>
    <property type="match status" value="1"/>
</dbReference>
<comment type="caution">
    <text evidence="3">The sequence shown here is derived from an EMBL/GenBank/DDBJ whole genome shotgun (WGS) entry which is preliminary data.</text>
</comment>
<dbReference type="SMART" id="SM00829">
    <property type="entry name" value="PKS_ER"/>
    <property type="match status" value="1"/>
</dbReference>
<accession>A0A397NS16</accession>
<dbReference type="OrthoDB" id="9805663at2"/>
<dbReference type="InterPro" id="IPR013149">
    <property type="entry name" value="ADH-like_C"/>
</dbReference>
<dbReference type="Gene3D" id="3.90.180.10">
    <property type="entry name" value="Medium-chain alcohol dehydrogenases, catalytic domain"/>
    <property type="match status" value="1"/>
</dbReference>
<organism evidence="3 4">
    <name type="scientific">Hephaestia caeni</name>
    <dbReference type="NCBI Taxonomy" id="645617"/>
    <lineage>
        <taxon>Bacteria</taxon>
        <taxon>Pseudomonadati</taxon>
        <taxon>Pseudomonadota</taxon>
        <taxon>Alphaproteobacteria</taxon>
        <taxon>Sphingomonadales</taxon>
        <taxon>Sphingomonadaceae</taxon>
        <taxon>Hephaestia</taxon>
    </lineage>
</organism>
<dbReference type="Pfam" id="PF00107">
    <property type="entry name" value="ADH_zinc_N"/>
    <property type="match status" value="1"/>
</dbReference>
<proteinExistence type="predicted"/>
<dbReference type="CDD" id="cd05288">
    <property type="entry name" value="PGDH"/>
    <property type="match status" value="1"/>
</dbReference>
<dbReference type="InterPro" id="IPR036291">
    <property type="entry name" value="NAD(P)-bd_dom_sf"/>
</dbReference>
<gene>
    <name evidence="3" type="ORF">DFR49_3867</name>
</gene>